<proteinExistence type="predicted"/>
<dbReference type="AlphaFoldDB" id="A0A5B7DDH0"/>
<name>A0A5B7DDH0_PORTR</name>
<dbReference type="EMBL" id="VSRR010000757">
    <property type="protein sequence ID" value="MPC19279.1"/>
    <property type="molecule type" value="Genomic_DNA"/>
</dbReference>
<organism evidence="1 2">
    <name type="scientific">Portunus trituberculatus</name>
    <name type="common">Swimming crab</name>
    <name type="synonym">Neptunus trituberculatus</name>
    <dbReference type="NCBI Taxonomy" id="210409"/>
    <lineage>
        <taxon>Eukaryota</taxon>
        <taxon>Metazoa</taxon>
        <taxon>Ecdysozoa</taxon>
        <taxon>Arthropoda</taxon>
        <taxon>Crustacea</taxon>
        <taxon>Multicrustacea</taxon>
        <taxon>Malacostraca</taxon>
        <taxon>Eumalacostraca</taxon>
        <taxon>Eucarida</taxon>
        <taxon>Decapoda</taxon>
        <taxon>Pleocyemata</taxon>
        <taxon>Brachyura</taxon>
        <taxon>Eubrachyura</taxon>
        <taxon>Portunoidea</taxon>
        <taxon>Portunidae</taxon>
        <taxon>Portuninae</taxon>
        <taxon>Portunus</taxon>
    </lineage>
</organism>
<evidence type="ECO:0000313" key="2">
    <source>
        <dbReference type="Proteomes" id="UP000324222"/>
    </source>
</evidence>
<dbReference type="Proteomes" id="UP000324222">
    <property type="component" value="Unassembled WGS sequence"/>
</dbReference>
<comment type="caution">
    <text evidence="1">The sequence shown here is derived from an EMBL/GenBank/DDBJ whole genome shotgun (WGS) entry which is preliminary data.</text>
</comment>
<accession>A0A5B7DDH0</accession>
<reference evidence="1 2" key="1">
    <citation type="submission" date="2019-05" db="EMBL/GenBank/DDBJ databases">
        <title>Another draft genome of Portunus trituberculatus and its Hox gene families provides insights of decapod evolution.</title>
        <authorList>
            <person name="Jeong J.-H."/>
            <person name="Song I."/>
            <person name="Kim S."/>
            <person name="Choi T."/>
            <person name="Kim D."/>
            <person name="Ryu S."/>
            <person name="Kim W."/>
        </authorList>
    </citation>
    <scope>NUCLEOTIDE SEQUENCE [LARGE SCALE GENOMIC DNA]</scope>
    <source>
        <tissue evidence="1">Muscle</tissue>
    </source>
</reference>
<sequence>MSWPIAPVGNLKSIGSTVKLLSISGVGNFIYSSTHIRAHITTQVHLWCNHLEPGYHGDMYVTLNHSTNGKV</sequence>
<protein>
    <submittedName>
        <fullName evidence="1">Uncharacterized protein</fullName>
    </submittedName>
</protein>
<keyword evidence="2" id="KW-1185">Reference proteome</keyword>
<evidence type="ECO:0000313" key="1">
    <source>
        <dbReference type="EMBL" id="MPC19279.1"/>
    </source>
</evidence>
<gene>
    <name evidence="1" type="ORF">E2C01_012191</name>
</gene>